<feature type="compositionally biased region" description="Polar residues" evidence="1">
    <location>
        <begin position="10"/>
        <end position="27"/>
    </location>
</feature>
<feature type="compositionally biased region" description="Low complexity" evidence="1">
    <location>
        <begin position="56"/>
        <end position="66"/>
    </location>
</feature>
<accession>A0A7C8INM7</accession>
<proteinExistence type="predicted"/>
<feature type="compositionally biased region" description="Polar residues" evidence="1">
    <location>
        <begin position="813"/>
        <end position="837"/>
    </location>
</feature>
<feature type="compositionally biased region" description="Low complexity" evidence="1">
    <location>
        <begin position="770"/>
        <end position="803"/>
    </location>
</feature>
<feature type="compositionally biased region" description="Basic and acidic residues" evidence="1">
    <location>
        <begin position="696"/>
        <end position="723"/>
    </location>
</feature>
<gene>
    <name evidence="2" type="ORF">GQX73_g5257</name>
</gene>
<dbReference type="InParanoid" id="A0A7C8INM7"/>
<feature type="compositionally biased region" description="Polar residues" evidence="1">
    <location>
        <begin position="940"/>
        <end position="951"/>
    </location>
</feature>
<feature type="compositionally biased region" description="Polar residues" evidence="1">
    <location>
        <begin position="344"/>
        <end position="358"/>
    </location>
</feature>
<sequence>MKRTLRDHGSSTSTSNTPRASFPSVTANPPAPRSRRASDYPPLSHQTQIMKAVRRSAALPSLSLSIPPSPAQAMSRSEGSTEELSLAKEERAKTVTFSEPEDEELSDDSSICQSPSWEQYGQKKKKKEPKKGANQKSTKIKEDAALKKKSNRLIKSAPNDPFGTRPLTASDRSISAPELGIPIQSSKMNISSLTTEAQVALGKNQVPGNEPTLIPKDKRKSKGFLSGFKLQHGNVTAIQKLVDARKGPEKGAEKGAAEDEPLRSIQYETIPLQHHQNASRPRKAPSIRSVISTSDHSLSSQEKRSSGARTSTGSGHGRSQSLLSSTLNKLRGPSYLYYQPYDDGSTSNPTRGPDSSQEVDLELSNPVDMPGDRTGRVLEERSPPNFEHPQQPFDFAFSPKLKRMNTEPTPGPEIAPRGRQPRLRKVEIQSPDHEQDIAILRPSGGRRVQIEAPRASTRDAVMAMVEAQEKQSQAAYASQQIRSNTVGGNLVLSHFKGHQSELGSDGKRIVPRKRDDENNRSRNAHAINLSDAERLSERVRKAAAEPNKNDKVEISNGHAIEDDQISIDTYASTIRPASHQNPSSRDGLEPHIHAIGIERLEMRSETVAEKPVDDLITFERDVPDTLQQPLQPHREVDYFASFSDSYLPPVLNLRRLSDRRSPSPQHLSPEESDEDDTHGILSGHFRKSYAKQRTIVSDREQKTSHVIDSHPKESGRTLNEQKLKNSPATSTQYSDSDVPTFERLGLSSKAAKLLVETEMVSASTTHSQQTDPSRTTSERSSSSVCDDSPPSPSSATTPDSSRPQSRKGIAVSQPESSETTLMKSIPQTESGTLSKSSRVPFDAQFEGTTPCKTDMEADANSGDQRETSATSNPKQRPPTLARAGSLAISSSPVATPTLVSFAGVLRQDLDEEGEQDAGQPPAPPLPPRAHSALDLRSTTKLRPQTSRSQRLQLKPNAVASSVSLPSSPPADLTEGVMPRKSALKMSRNNSTNGPESSTTMSTGAAYLQEARKAAPVATVSSSRGLRPHFSQKNSSGSIRSVMSVGNRAEPLAKMLVECCNCHFFHDMPSRVYECMAKPDSVVEDKLLGVSAAITTMVRCPWCAHGMTTECCSGYAAVVYLKEKLHGK</sequence>
<dbReference type="OrthoDB" id="5386674at2759"/>
<dbReference type="Proteomes" id="UP000481858">
    <property type="component" value="Unassembled WGS sequence"/>
</dbReference>
<protein>
    <submittedName>
        <fullName evidence="2">Uncharacterized protein</fullName>
    </submittedName>
</protein>
<feature type="region of interest" description="Disordered" evidence="1">
    <location>
        <begin position="940"/>
        <end position="975"/>
    </location>
</feature>
<feature type="compositionally biased region" description="Polar residues" evidence="1">
    <location>
        <begin position="760"/>
        <end position="769"/>
    </location>
</feature>
<comment type="caution">
    <text evidence="2">The sequence shown here is derived from an EMBL/GenBank/DDBJ whole genome shotgun (WGS) entry which is preliminary data.</text>
</comment>
<feature type="compositionally biased region" description="Low complexity" evidence="1">
    <location>
        <begin position="307"/>
        <end position="321"/>
    </location>
</feature>
<evidence type="ECO:0000256" key="1">
    <source>
        <dbReference type="SAM" id="MobiDB-lite"/>
    </source>
</evidence>
<evidence type="ECO:0000313" key="3">
    <source>
        <dbReference type="Proteomes" id="UP000481858"/>
    </source>
</evidence>
<feature type="region of interest" description="Disordered" evidence="1">
    <location>
        <begin position="241"/>
        <end position="375"/>
    </location>
</feature>
<feature type="compositionally biased region" description="Polar residues" evidence="1">
    <location>
        <begin position="724"/>
        <end position="737"/>
    </location>
</feature>
<feature type="region of interest" description="Disordered" evidence="1">
    <location>
        <begin position="760"/>
        <end position="888"/>
    </location>
</feature>
<feature type="region of interest" description="Disordered" evidence="1">
    <location>
        <begin position="911"/>
        <end position="930"/>
    </location>
</feature>
<reference evidence="2 3" key="1">
    <citation type="submission" date="2019-12" db="EMBL/GenBank/DDBJ databases">
        <title>Draft genome sequence of the ascomycete Xylaria multiplex DSM 110363.</title>
        <authorList>
            <person name="Buettner E."/>
            <person name="Kellner H."/>
        </authorList>
    </citation>
    <scope>NUCLEOTIDE SEQUENCE [LARGE SCALE GENOMIC DNA]</scope>
    <source>
        <strain evidence="2 3">DSM 110363</strain>
    </source>
</reference>
<organism evidence="2 3">
    <name type="scientific">Xylaria multiplex</name>
    <dbReference type="NCBI Taxonomy" id="323545"/>
    <lineage>
        <taxon>Eukaryota</taxon>
        <taxon>Fungi</taxon>
        <taxon>Dikarya</taxon>
        <taxon>Ascomycota</taxon>
        <taxon>Pezizomycotina</taxon>
        <taxon>Sordariomycetes</taxon>
        <taxon>Xylariomycetidae</taxon>
        <taxon>Xylariales</taxon>
        <taxon>Xylariaceae</taxon>
        <taxon>Xylaria</taxon>
    </lineage>
</organism>
<feature type="region of interest" description="Disordered" evidence="1">
    <location>
        <begin position="1"/>
        <end position="173"/>
    </location>
</feature>
<feature type="compositionally biased region" description="Basic and acidic residues" evidence="1">
    <location>
        <begin position="504"/>
        <end position="520"/>
    </location>
</feature>
<feature type="region of interest" description="Disordered" evidence="1">
    <location>
        <begin position="655"/>
        <end position="738"/>
    </location>
</feature>
<feature type="compositionally biased region" description="Polar residues" evidence="1">
    <location>
        <begin position="289"/>
        <end position="300"/>
    </location>
</feature>
<evidence type="ECO:0000313" key="2">
    <source>
        <dbReference type="EMBL" id="KAF2968309.1"/>
    </source>
</evidence>
<dbReference type="AlphaFoldDB" id="A0A7C8INM7"/>
<feature type="region of interest" description="Disordered" evidence="1">
    <location>
        <begin position="497"/>
        <end position="524"/>
    </location>
</feature>
<feature type="region of interest" description="Disordered" evidence="1">
    <location>
        <begin position="1017"/>
        <end position="1037"/>
    </location>
</feature>
<keyword evidence="3" id="KW-1185">Reference proteome</keyword>
<feature type="compositionally biased region" description="Basic and acidic residues" evidence="1">
    <location>
        <begin position="242"/>
        <end position="262"/>
    </location>
</feature>
<dbReference type="EMBL" id="WUBL01000053">
    <property type="protein sequence ID" value="KAF2968309.1"/>
    <property type="molecule type" value="Genomic_DNA"/>
</dbReference>
<name>A0A7C8INM7_9PEZI</name>